<evidence type="ECO:0000313" key="4">
    <source>
        <dbReference type="Proteomes" id="UP000475249"/>
    </source>
</evidence>
<evidence type="ECO:0008006" key="5">
    <source>
        <dbReference type="Google" id="ProtNLM"/>
    </source>
</evidence>
<dbReference type="Pfam" id="PF01289">
    <property type="entry name" value="Thiol_cytolysin"/>
    <property type="match status" value="1"/>
</dbReference>
<comment type="caution">
    <text evidence="3">The sequence shown here is derived from an EMBL/GenBank/DDBJ whole genome shotgun (WGS) entry which is preliminary data.</text>
</comment>
<feature type="signal peptide" evidence="2">
    <location>
        <begin position="1"/>
        <end position="29"/>
    </location>
</feature>
<dbReference type="PROSITE" id="PS51257">
    <property type="entry name" value="PROKAR_LIPOPROTEIN"/>
    <property type="match status" value="1"/>
</dbReference>
<dbReference type="GO" id="GO:0015485">
    <property type="term" value="F:cholesterol binding"/>
    <property type="evidence" value="ECO:0007669"/>
    <property type="project" value="InterPro"/>
</dbReference>
<dbReference type="AlphaFoldDB" id="A0A6L9EBR7"/>
<dbReference type="SUPFAM" id="SSF56978">
    <property type="entry name" value="Perfringolysin"/>
    <property type="match status" value="1"/>
</dbReference>
<dbReference type="RefSeq" id="WP_161435040.1">
    <property type="nucleotide sequence ID" value="NZ_WXYO01000003.1"/>
</dbReference>
<keyword evidence="4" id="KW-1185">Reference proteome</keyword>
<dbReference type="PRINTS" id="PR01400">
    <property type="entry name" value="TACYTOLYSIN"/>
</dbReference>
<feature type="compositionally biased region" description="Acidic residues" evidence="1">
    <location>
        <begin position="75"/>
        <end position="89"/>
    </location>
</feature>
<feature type="chain" id="PRO_5027016691" description="Thiol-activated cytolysin" evidence="2">
    <location>
        <begin position="30"/>
        <end position="647"/>
    </location>
</feature>
<evidence type="ECO:0000313" key="3">
    <source>
        <dbReference type="EMBL" id="NAS12011.1"/>
    </source>
</evidence>
<dbReference type="InterPro" id="IPR036359">
    <property type="entry name" value="Thiol_cytolysin_sf"/>
</dbReference>
<feature type="region of interest" description="Disordered" evidence="1">
    <location>
        <begin position="24"/>
        <end position="89"/>
    </location>
</feature>
<accession>A0A6L9EBR7</accession>
<name>A0A6L9EBR7_9FLAO</name>
<dbReference type="Gene3D" id="3.30.1040.20">
    <property type="match status" value="1"/>
</dbReference>
<dbReference type="Gene3D" id="3.90.840.10">
    <property type="entry name" value="Thiol-activated cytolysin superfamily/Thiol-activated cytolysin, alpha-beta domain"/>
    <property type="match status" value="1"/>
</dbReference>
<dbReference type="Gene3D" id="3.40.30.40">
    <property type="entry name" value="Perfringolysin"/>
    <property type="match status" value="1"/>
</dbReference>
<dbReference type="InterPro" id="IPR001869">
    <property type="entry name" value="Thiol_cytolysin"/>
</dbReference>
<proteinExistence type="predicted"/>
<organism evidence="3 4">
    <name type="scientific">Poritiphilus flavus</name>
    <dbReference type="NCBI Taxonomy" id="2697053"/>
    <lineage>
        <taxon>Bacteria</taxon>
        <taxon>Pseudomonadati</taxon>
        <taxon>Bacteroidota</taxon>
        <taxon>Flavobacteriia</taxon>
        <taxon>Flavobacteriales</taxon>
        <taxon>Flavobacteriaceae</taxon>
        <taxon>Poritiphilus</taxon>
    </lineage>
</organism>
<evidence type="ECO:0000256" key="1">
    <source>
        <dbReference type="SAM" id="MobiDB-lite"/>
    </source>
</evidence>
<dbReference type="InterPro" id="IPR036363">
    <property type="entry name" value="Thiol_cytolysin_ab_sf"/>
</dbReference>
<dbReference type="EMBL" id="WXYO01000003">
    <property type="protein sequence ID" value="NAS12011.1"/>
    <property type="molecule type" value="Genomic_DNA"/>
</dbReference>
<sequence>MKSQNELIRKWLIMPLLVLALACSSSDDGGEEPGPDGNPDPQPTPTSFDEVVALGADVASFPQSRTEEVLQEFPPENEDYEEKDDEDETVERRFVCTRKTLSVLDGNGQFPLFNTTADVIYPGALLQGKTLSDATPSPIVVKRAGGSISYNLNNGNLNSNFDVDEVTKSSVQNAMNNIIAGAGEVTAANFQLDIVQIESESQLAVELGLDVKTFTTKVSSDMSFSTEKQFNRTLVKLNQSYYTMSFDLPTSLEEIFDSSVTPEDLATYVQADNPATFISSVTYGRIFYMLIESTSSRQEMSAKLNVAYGAFRNQVEGEVKVNAFQELKDLKIKVIAYGGDAKGTFQLAGESTIADIADKLAEDTDIRAGLPLSYVVRSVKRPDRIVGTSIATEYDVVECELKGILPPGLYKDLVDLFDDGIGAVANLFGSDVLVFNKAGDKYAWFNGNTPGILSDGNRRIFDIADPDGPLGGLELENVGSAARFPDDADPRLYITDVDGFKLQIFRFDPYTANTLPPGPIGSAGSVLLVNEVFGDSGNFVIGTDGFEAGLRIGAVKMAYFGKPGERYQIYTRTGAGSWSNPVSSKDWFENGPEVGGDQFEKVGAATNFSLGGSSVRYLFVNEAGDEIQEWFSFATDPDRWDGPWVIN</sequence>
<keyword evidence="2" id="KW-0732">Signal</keyword>
<dbReference type="Proteomes" id="UP000475249">
    <property type="component" value="Unassembled WGS sequence"/>
</dbReference>
<gene>
    <name evidence="3" type="ORF">GTQ38_08370</name>
</gene>
<evidence type="ECO:0000256" key="2">
    <source>
        <dbReference type="SAM" id="SignalP"/>
    </source>
</evidence>
<reference evidence="3 4" key="1">
    <citation type="submission" date="2020-01" db="EMBL/GenBank/DDBJ databases">
        <title>Bacteria diversity of Porities sp.</title>
        <authorList>
            <person name="Wang G."/>
        </authorList>
    </citation>
    <scope>NUCLEOTIDE SEQUENCE [LARGE SCALE GENOMIC DNA]</scope>
    <source>
        <strain evidence="3 4">R33</strain>
    </source>
</reference>
<protein>
    <recommendedName>
        <fullName evidence="5">Thiol-activated cytolysin</fullName>
    </recommendedName>
</protein>